<dbReference type="OrthoDB" id="566238at2759"/>
<feature type="region of interest" description="Disordered" evidence="1">
    <location>
        <begin position="114"/>
        <end position="145"/>
    </location>
</feature>
<accession>C1E5C0</accession>
<dbReference type="FunCoup" id="C1E5C0">
    <property type="interactions" value="571"/>
</dbReference>
<protein>
    <recommendedName>
        <fullName evidence="2">Rhodanese domain-containing protein</fullName>
    </recommendedName>
</protein>
<dbReference type="AlphaFoldDB" id="C1E5C0"/>
<dbReference type="PROSITE" id="PS50206">
    <property type="entry name" value="RHODANESE_3"/>
    <property type="match status" value="1"/>
</dbReference>
<feature type="domain" description="Rhodanese" evidence="2">
    <location>
        <begin position="182"/>
        <end position="245"/>
    </location>
</feature>
<keyword evidence="4" id="KW-1185">Reference proteome</keyword>
<feature type="region of interest" description="Disordered" evidence="1">
    <location>
        <begin position="67"/>
        <end position="94"/>
    </location>
</feature>
<evidence type="ECO:0000313" key="3">
    <source>
        <dbReference type="EMBL" id="ACO62865.1"/>
    </source>
</evidence>
<dbReference type="InParanoid" id="C1E5C0"/>
<dbReference type="EMBL" id="CP001325">
    <property type="protein sequence ID" value="ACO62865.1"/>
    <property type="molecule type" value="Genomic_DNA"/>
</dbReference>
<dbReference type="GeneID" id="8242517"/>
<evidence type="ECO:0000259" key="2">
    <source>
        <dbReference type="PROSITE" id="PS50206"/>
    </source>
</evidence>
<evidence type="ECO:0000313" key="4">
    <source>
        <dbReference type="Proteomes" id="UP000002009"/>
    </source>
</evidence>
<feature type="compositionally biased region" description="Low complexity" evidence="1">
    <location>
        <begin position="67"/>
        <end position="79"/>
    </location>
</feature>
<dbReference type="Gene3D" id="3.40.250.10">
    <property type="entry name" value="Rhodanese-like domain"/>
    <property type="match status" value="1"/>
</dbReference>
<dbReference type="Proteomes" id="UP000002009">
    <property type="component" value="Chromosome 4"/>
</dbReference>
<dbReference type="SUPFAM" id="SSF52821">
    <property type="entry name" value="Rhodanese/Cell cycle control phosphatase"/>
    <property type="match status" value="1"/>
</dbReference>
<sequence length="284" mass="30561">MKSSARKIEIGRLAVTTTIYLSVHRQELDKYEIRRANSKSSAPISATMLGTMTTPTTYRVSRGHTCATRSAGGRTTTTAPRNASRNHFRRSVKTGASTGLYDDETFAASVLGKYPQSHEPADTEEARVDFEGKVPDPPRPGSSVGDRVLAVPLVHASRVYDSVAGKKVYKQEPFDADLFVNAVLERCGGGADIDANGAKLLVMDADGGTRAARAARLLNERGFTHVVTVKGGAAAWKAAWDNQMRRRQLPGSFSRGFDSAMFAECNVTAETFGGAGDDTAWVLD</sequence>
<name>C1E5C0_MICCC</name>
<dbReference type="RefSeq" id="XP_002501607.1">
    <property type="nucleotide sequence ID" value="XM_002501561.1"/>
</dbReference>
<dbReference type="InterPro" id="IPR001763">
    <property type="entry name" value="Rhodanese-like_dom"/>
</dbReference>
<dbReference type="KEGG" id="mis:MICPUN_57544"/>
<organism evidence="3 4">
    <name type="scientific">Micromonas commoda (strain RCC299 / NOUM17 / CCMP2709)</name>
    <name type="common">Picoplanktonic green alga</name>
    <dbReference type="NCBI Taxonomy" id="296587"/>
    <lineage>
        <taxon>Eukaryota</taxon>
        <taxon>Viridiplantae</taxon>
        <taxon>Chlorophyta</taxon>
        <taxon>Mamiellophyceae</taxon>
        <taxon>Mamiellales</taxon>
        <taxon>Mamiellaceae</taxon>
        <taxon>Micromonas</taxon>
    </lineage>
</organism>
<proteinExistence type="predicted"/>
<reference evidence="3 4" key="1">
    <citation type="journal article" date="2009" name="Science">
        <title>Green evolution and dynamic adaptations revealed by genomes of the marine picoeukaryotes Micromonas.</title>
        <authorList>
            <person name="Worden A.Z."/>
            <person name="Lee J.H."/>
            <person name="Mock T."/>
            <person name="Rouze P."/>
            <person name="Simmons M.P."/>
            <person name="Aerts A.L."/>
            <person name="Allen A.E."/>
            <person name="Cuvelier M.L."/>
            <person name="Derelle E."/>
            <person name="Everett M.V."/>
            <person name="Foulon E."/>
            <person name="Grimwood J."/>
            <person name="Gundlach H."/>
            <person name="Henrissat B."/>
            <person name="Napoli C."/>
            <person name="McDonald S.M."/>
            <person name="Parker M.S."/>
            <person name="Rombauts S."/>
            <person name="Salamov A."/>
            <person name="Von Dassow P."/>
            <person name="Badger J.H."/>
            <person name="Coutinho P.M."/>
            <person name="Demir E."/>
            <person name="Dubchak I."/>
            <person name="Gentemann C."/>
            <person name="Eikrem W."/>
            <person name="Gready J.E."/>
            <person name="John U."/>
            <person name="Lanier W."/>
            <person name="Lindquist E.A."/>
            <person name="Lucas S."/>
            <person name="Mayer K.F."/>
            <person name="Moreau H."/>
            <person name="Not F."/>
            <person name="Otillar R."/>
            <person name="Panaud O."/>
            <person name="Pangilinan J."/>
            <person name="Paulsen I."/>
            <person name="Piegu B."/>
            <person name="Poliakov A."/>
            <person name="Robbens S."/>
            <person name="Schmutz J."/>
            <person name="Toulza E."/>
            <person name="Wyss T."/>
            <person name="Zelensky A."/>
            <person name="Zhou K."/>
            <person name="Armbrust E.V."/>
            <person name="Bhattacharya D."/>
            <person name="Goodenough U.W."/>
            <person name="Van de Peer Y."/>
            <person name="Grigoriev I.V."/>
        </authorList>
    </citation>
    <scope>NUCLEOTIDE SEQUENCE [LARGE SCALE GENOMIC DNA]</scope>
    <source>
        <strain evidence="4">RCC299 / NOUM17</strain>
    </source>
</reference>
<gene>
    <name evidence="3" type="ORF">MICPUN_57544</name>
</gene>
<evidence type="ECO:0000256" key="1">
    <source>
        <dbReference type="SAM" id="MobiDB-lite"/>
    </source>
</evidence>
<feature type="compositionally biased region" description="Basic and acidic residues" evidence="1">
    <location>
        <begin position="119"/>
        <end position="136"/>
    </location>
</feature>
<dbReference type="InterPro" id="IPR036873">
    <property type="entry name" value="Rhodanese-like_dom_sf"/>
</dbReference>